<evidence type="ECO:0000256" key="5">
    <source>
        <dbReference type="ARBA" id="ARBA00022840"/>
    </source>
</evidence>
<feature type="region of interest" description="Disordered" evidence="9">
    <location>
        <begin position="130"/>
        <end position="177"/>
    </location>
</feature>
<dbReference type="EMBL" id="DYDO01000009">
    <property type="protein sequence ID" value="DBA18572.1"/>
    <property type="molecule type" value="Genomic_DNA"/>
</dbReference>
<dbReference type="Gene3D" id="3.30.470.20">
    <property type="entry name" value="ATP-grasp fold, B domain"/>
    <property type="match status" value="1"/>
</dbReference>
<sequence length="911" mass="103042">MVTQLGSQSPDGVQELDGGERITEGAEDSGTSMKLRSQYEGRRDPSPNGHLRKKPRSAMEKHKQDATVAEGRMRRTMNSTMINPERLKLAKLLVEKAIKQKKIFSIHGPYPVIRSCLRNRGWVEKKLPKVTKAPRKKEKSSDEETEEDDGDGSGHDDDDEDGEEEDEKDDDPDGTYDLMSRLVRNEIPYFIWTTRRDAVDCRFLKKDQMMNHYAKAGSFTTKVGLCVNLRNLHWFDEADPDSFFPRCYRLGAEDEKRAFIEDFWLTAARSILKRVSGRGRTSATDIETIDPAQENATNPKNEQGAKKTTKRHGGRVPFQVITTAIQACEAYLKGLQHDDIDMEICSASIMADASWEEFLRYYYQVIHDGAVIDQSFSYVDQCAQVLGRLADVNPQLDIEGDRNIWIVKPGAKSRGRGIICMDRLEEILKLVDCDPMIVKDGKWVVQKYIERPLLIFGTKFDVRQWFLVTDWNPLTIWFYRECYVRFSTQPFSLENLDTSIHLCNNSIQKNFENSRNRHPQVPSDNMWSSDQFQAHLHRLGERHAWSDLIVPGMKAAIIHSMQSAQDIVEFRKNSFELYGADFMFGEDFHPWLIEINASPTMAPSTPVTTRLCASVQEDTLRIVIDRKNDRNCDVGDFELIYKQAAVEVPQYVGINLLVEGAMVKKPRVPHIRQTNGLVNSGITHLTNHQRSHSMVQAKVSTATGLAGNHDTTKHPPTIAYSISKTTRCTKTPHTLNRAKTTAIGKENKVTTEARCVSESIELVRLSDKFSVDHKAMKTIAHGVSTAKAIQLHHRVLATPKLCLSEKPLLARHMVGQRDTSRLDLKFTSLDSGEIQLLRKASRAGLDPHWMPCLFCKGVSSMQATCSCSKSCKPPSKPIRFQLSKGTHLNKFHEGAEPLSARGTAIITSLLL</sequence>
<gene>
    <name evidence="10" type="ORF">GDO54_016804</name>
</gene>
<feature type="compositionally biased region" description="Polar residues" evidence="9">
    <location>
        <begin position="1"/>
        <end position="11"/>
    </location>
</feature>
<dbReference type="SUPFAM" id="SSF56059">
    <property type="entry name" value="Glutathione synthetase ATP-binding domain-like"/>
    <property type="match status" value="1"/>
</dbReference>
<dbReference type="InterPro" id="IPR004344">
    <property type="entry name" value="TTL/TTLL_fam"/>
</dbReference>
<dbReference type="PROSITE" id="PS51221">
    <property type="entry name" value="TTL"/>
    <property type="match status" value="1"/>
</dbReference>
<dbReference type="GO" id="GO:0070736">
    <property type="term" value="F:protein-glycine ligase activity, initiating"/>
    <property type="evidence" value="ECO:0007669"/>
    <property type="project" value="TreeGrafter"/>
</dbReference>
<feature type="compositionally biased region" description="Acidic residues" evidence="9">
    <location>
        <begin position="141"/>
        <end position="174"/>
    </location>
</feature>
<proteinExistence type="predicted"/>
<evidence type="ECO:0008006" key="12">
    <source>
        <dbReference type="Google" id="ProtNLM"/>
    </source>
</evidence>
<dbReference type="AlphaFoldDB" id="A0AAV3A2B2"/>
<keyword evidence="6" id="KW-0969">Cilium</keyword>
<evidence type="ECO:0000313" key="10">
    <source>
        <dbReference type="EMBL" id="DBA18572.1"/>
    </source>
</evidence>
<comment type="catalytic activity">
    <reaction evidence="8">
        <text>L-glutamyl-[protein] + glycine + ATP = glycyl-L-glutamyl-[protein] + ADP + phosphate + H(+)</text>
        <dbReference type="Rhea" id="RHEA:67180"/>
        <dbReference type="Rhea" id="RHEA-COMP:10208"/>
        <dbReference type="Rhea" id="RHEA-COMP:17207"/>
        <dbReference type="ChEBI" id="CHEBI:15378"/>
        <dbReference type="ChEBI" id="CHEBI:29973"/>
        <dbReference type="ChEBI" id="CHEBI:30616"/>
        <dbReference type="ChEBI" id="CHEBI:43474"/>
        <dbReference type="ChEBI" id="CHEBI:57305"/>
        <dbReference type="ChEBI" id="CHEBI:167890"/>
        <dbReference type="ChEBI" id="CHEBI:456216"/>
    </reaction>
    <physiologicalReaction direction="left-to-right" evidence="8">
        <dbReference type="Rhea" id="RHEA:67181"/>
    </physiologicalReaction>
</comment>
<evidence type="ECO:0000256" key="4">
    <source>
        <dbReference type="ARBA" id="ARBA00022741"/>
    </source>
</evidence>
<comment type="caution">
    <text evidence="10">The sequence shown here is derived from an EMBL/GenBank/DDBJ whole genome shotgun (WGS) entry which is preliminary data.</text>
</comment>
<keyword evidence="11" id="KW-1185">Reference proteome</keyword>
<dbReference type="GO" id="GO:0005524">
    <property type="term" value="F:ATP binding"/>
    <property type="evidence" value="ECO:0007669"/>
    <property type="project" value="UniProtKB-KW"/>
</dbReference>
<keyword evidence="4" id="KW-0547">Nucleotide-binding</keyword>
<dbReference type="PANTHER" id="PTHR45870">
    <property type="entry name" value="TUBULIN MONOGLYCYLASE TTLL3"/>
    <property type="match status" value="1"/>
</dbReference>
<keyword evidence="2" id="KW-0963">Cytoplasm</keyword>
<name>A0AAV3A2B2_PYXAD</name>
<dbReference type="GO" id="GO:0003341">
    <property type="term" value="P:cilium movement"/>
    <property type="evidence" value="ECO:0007669"/>
    <property type="project" value="TreeGrafter"/>
</dbReference>
<evidence type="ECO:0000256" key="1">
    <source>
        <dbReference type="ARBA" id="ARBA00004611"/>
    </source>
</evidence>
<reference evidence="10" key="1">
    <citation type="thesis" date="2020" institute="ProQuest LLC" country="789 East Eisenhower Parkway, Ann Arbor, MI, USA">
        <title>Comparative Genomics and Chromosome Evolution.</title>
        <authorList>
            <person name="Mudd A.B."/>
        </authorList>
    </citation>
    <scope>NUCLEOTIDE SEQUENCE</scope>
    <source>
        <strain evidence="10">1538</strain>
        <tissue evidence="10">Blood</tissue>
    </source>
</reference>
<dbReference type="Proteomes" id="UP001181693">
    <property type="component" value="Unassembled WGS sequence"/>
</dbReference>
<keyword evidence="5" id="KW-0067">ATP-binding</keyword>
<keyword evidence="6" id="KW-0966">Cell projection</keyword>
<evidence type="ECO:0000256" key="3">
    <source>
        <dbReference type="ARBA" id="ARBA00022598"/>
    </source>
</evidence>
<keyword evidence="6" id="KW-0282">Flagellum</keyword>
<accession>A0AAV3A2B2</accession>
<evidence type="ECO:0000256" key="7">
    <source>
        <dbReference type="ARBA" id="ARBA00023212"/>
    </source>
</evidence>
<dbReference type="InterPro" id="IPR051437">
    <property type="entry name" value="TTLL_monoglycylase"/>
</dbReference>
<dbReference type="Pfam" id="PF03133">
    <property type="entry name" value="TTL"/>
    <property type="match status" value="1"/>
</dbReference>
<dbReference type="PANTHER" id="PTHR45870:SF8">
    <property type="entry name" value="TUBULIN MONOGLYCYLASE TTLL3 ISOFORM X1"/>
    <property type="match status" value="1"/>
</dbReference>
<dbReference type="GO" id="GO:0015630">
    <property type="term" value="C:microtubule cytoskeleton"/>
    <property type="evidence" value="ECO:0007669"/>
    <property type="project" value="TreeGrafter"/>
</dbReference>
<dbReference type="GO" id="GO:0060271">
    <property type="term" value="P:cilium assembly"/>
    <property type="evidence" value="ECO:0007669"/>
    <property type="project" value="TreeGrafter"/>
</dbReference>
<evidence type="ECO:0000256" key="2">
    <source>
        <dbReference type="ARBA" id="ARBA00022490"/>
    </source>
</evidence>
<keyword evidence="3" id="KW-0436">Ligase</keyword>
<feature type="region of interest" description="Disordered" evidence="9">
    <location>
        <begin position="283"/>
        <end position="312"/>
    </location>
</feature>
<dbReference type="FunFam" id="3.30.470.20:FF:000032">
    <property type="entry name" value="tubulin monoglycylase TTLL3 isoform X2"/>
    <property type="match status" value="1"/>
</dbReference>
<evidence type="ECO:0000313" key="11">
    <source>
        <dbReference type="Proteomes" id="UP001181693"/>
    </source>
</evidence>
<dbReference type="GO" id="GO:0005930">
    <property type="term" value="C:axoneme"/>
    <property type="evidence" value="ECO:0007669"/>
    <property type="project" value="TreeGrafter"/>
</dbReference>
<evidence type="ECO:0000256" key="9">
    <source>
        <dbReference type="SAM" id="MobiDB-lite"/>
    </source>
</evidence>
<protein>
    <recommendedName>
        <fullName evidence="12">Tubulin monoglycylase TTLL3-like</fullName>
    </recommendedName>
</protein>
<feature type="region of interest" description="Disordered" evidence="9">
    <location>
        <begin position="1"/>
        <end position="67"/>
    </location>
</feature>
<comment type="subcellular location">
    <subcellularLocation>
        <location evidence="1">Cytoplasm</location>
        <location evidence="1">Cytoskeleton</location>
        <location evidence="1">Flagellum axoneme</location>
    </subcellularLocation>
</comment>
<evidence type="ECO:0000256" key="8">
    <source>
        <dbReference type="ARBA" id="ARBA00048944"/>
    </source>
</evidence>
<evidence type="ECO:0000256" key="6">
    <source>
        <dbReference type="ARBA" id="ARBA00022846"/>
    </source>
</evidence>
<keyword evidence="7" id="KW-0206">Cytoskeleton</keyword>
<organism evidence="10 11">
    <name type="scientific">Pyxicephalus adspersus</name>
    <name type="common">African bullfrog</name>
    <dbReference type="NCBI Taxonomy" id="30357"/>
    <lineage>
        <taxon>Eukaryota</taxon>
        <taxon>Metazoa</taxon>
        <taxon>Chordata</taxon>
        <taxon>Craniata</taxon>
        <taxon>Vertebrata</taxon>
        <taxon>Euteleostomi</taxon>
        <taxon>Amphibia</taxon>
        <taxon>Batrachia</taxon>
        <taxon>Anura</taxon>
        <taxon>Neobatrachia</taxon>
        <taxon>Ranoidea</taxon>
        <taxon>Pyxicephalidae</taxon>
        <taxon>Pyxicephalinae</taxon>
        <taxon>Pyxicephalus</taxon>
    </lineage>
</organism>